<dbReference type="Gene3D" id="3.10.10.10">
    <property type="entry name" value="HIV Type 1 Reverse Transcriptase, subunit A, domain 1"/>
    <property type="match status" value="1"/>
</dbReference>
<evidence type="ECO:0000256" key="3">
    <source>
        <dbReference type="ARBA" id="ARBA00022801"/>
    </source>
</evidence>
<dbReference type="SUPFAM" id="SSF56672">
    <property type="entry name" value="DNA/RNA polymerases"/>
    <property type="match status" value="1"/>
</dbReference>
<dbReference type="GO" id="GO:0004190">
    <property type="term" value="F:aspartic-type endopeptidase activity"/>
    <property type="evidence" value="ECO:0007669"/>
    <property type="project" value="InterPro"/>
</dbReference>
<keyword evidence="7" id="KW-1185">Reference proteome</keyword>
<reference evidence="6" key="2">
    <citation type="submission" date="2025-09" db="UniProtKB">
        <authorList>
            <consortium name="Ensembl"/>
        </authorList>
    </citation>
    <scope>IDENTIFICATION</scope>
</reference>
<dbReference type="GO" id="GO:0004523">
    <property type="term" value="F:RNA-DNA hybrid ribonuclease activity"/>
    <property type="evidence" value="ECO:0007669"/>
    <property type="project" value="UniProtKB-EC"/>
</dbReference>
<dbReference type="PROSITE" id="PS50175">
    <property type="entry name" value="ASP_PROT_RETROV"/>
    <property type="match status" value="1"/>
</dbReference>
<dbReference type="InterPro" id="IPR021109">
    <property type="entry name" value="Peptidase_aspartic_dom_sf"/>
</dbReference>
<dbReference type="InterPro" id="IPR043502">
    <property type="entry name" value="DNA/RNA_pol_sf"/>
</dbReference>
<dbReference type="Gene3D" id="3.30.70.270">
    <property type="match status" value="2"/>
</dbReference>
<protein>
    <recommendedName>
        <fullName evidence="2">ribonuclease H</fullName>
        <ecNumber evidence="2">3.1.26.4</ecNumber>
    </recommendedName>
</protein>
<dbReference type="STRING" id="1676925.ENSPKIP00000016608"/>
<dbReference type="AlphaFoldDB" id="A0A3B3RE47"/>
<dbReference type="PROSITE" id="PS50878">
    <property type="entry name" value="RT_POL"/>
    <property type="match status" value="1"/>
</dbReference>
<comment type="similarity">
    <text evidence="1">Belongs to the beta type-B retroviral polymerase family. HERV class-II K(HML-2) pol subfamily.</text>
</comment>
<evidence type="ECO:0000313" key="7">
    <source>
        <dbReference type="Proteomes" id="UP000261540"/>
    </source>
</evidence>
<feature type="domain" description="Peptidase A2" evidence="4">
    <location>
        <begin position="11"/>
        <end position="84"/>
    </location>
</feature>
<evidence type="ECO:0000313" key="6">
    <source>
        <dbReference type="Ensembl" id="ENSPKIP00000016608.1"/>
    </source>
</evidence>
<keyword evidence="3" id="KW-0378">Hydrolase</keyword>
<dbReference type="InterPro" id="IPR043128">
    <property type="entry name" value="Rev_trsase/Diguanyl_cyclase"/>
</dbReference>
<dbReference type="Pfam" id="PF00077">
    <property type="entry name" value="RVP"/>
    <property type="match status" value="1"/>
</dbReference>
<reference evidence="6" key="1">
    <citation type="submission" date="2025-08" db="UniProtKB">
        <authorList>
            <consortium name="Ensembl"/>
        </authorList>
    </citation>
    <scope>IDENTIFICATION</scope>
</reference>
<dbReference type="InterPro" id="IPR001995">
    <property type="entry name" value="Peptidase_A2_cat"/>
</dbReference>
<dbReference type="Gene3D" id="2.40.70.10">
    <property type="entry name" value="Acid Proteases"/>
    <property type="match status" value="1"/>
</dbReference>
<accession>A0A3B3RE47</accession>
<dbReference type="EC" id="3.1.26.4" evidence="2"/>
<dbReference type="GeneTree" id="ENSGT00940000163417"/>
<feature type="domain" description="Reverse transcriptase" evidence="5">
    <location>
        <begin position="365"/>
        <end position="549"/>
    </location>
</feature>
<dbReference type="Proteomes" id="UP000261540">
    <property type="component" value="Unplaced"/>
</dbReference>
<evidence type="ECO:0000256" key="1">
    <source>
        <dbReference type="ARBA" id="ARBA00010879"/>
    </source>
</evidence>
<dbReference type="SUPFAM" id="SSF50630">
    <property type="entry name" value="Acid proteases"/>
    <property type="match status" value="1"/>
</dbReference>
<name>A0A3B3RE47_9TELE</name>
<dbReference type="Pfam" id="PF00078">
    <property type="entry name" value="RVT_1"/>
    <property type="match status" value="1"/>
</dbReference>
<proteinExistence type="inferred from homology"/>
<dbReference type="Ensembl" id="ENSPKIT00000041103.1">
    <property type="protein sequence ID" value="ENSPKIP00000016608.1"/>
    <property type="gene ID" value="ENSPKIG00000002864.1"/>
</dbReference>
<dbReference type="InterPro" id="IPR018061">
    <property type="entry name" value="Retropepsins"/>
</dbReference>
<organism evidence="6 7">
    <name type="scientific">Paramormyrops kingsleyae</name>
    <dbReference type="NCBI Taxonomy" id="1676925"/>
    <lineage>
        <taxon>Eukaryota</taxon>
        <taxon>Metazoa</taxon>
        <taxon>Chordata</taxon>
        <taxon>Craniata</taxon>
        <taxon>Vertebrata</taxon>
        <taxon>Euteleostomi</taxon>
        <taxon>Actinopterygii</taxon>
        <taxon>Neopterygii</taxon>
        <taxon>Teleostei</taxon>
        <taxon>Osteoglossocephala</taxon>
        <taxon>Osteoglossomorpha</taxon>
        <taxon>Osteoglossiformes</taxon>
        <taxon>Mormyridae</taxon>
        <taxon>Paramormyrops</taxon>
    </lineage>
</organism>
<dbReference type="GO" id="GO:0006508">
    <property type="term" value="P:proteolysis"/>
    <property type="evidence" value="ECO:0007669"/>
    <property type="project" value="InterPro"/>
</dbReference>
<evidence type="ECO:0000256" key="2">
    <source>
        <dbReference type="ARBA" id="ARBA00012180"/>
    </source>
</evidence>
<dbReference type="InterPro" id="IPR051320">
    <property type="entry name" value="Viral_Replic_Matur_Polypro"/>
</dbReference>
<dbReference type="InterPro" id="IPR000477">
    <property type="entry name" value="RT_dom"/>
</dbReference>
<sequence length="645" mass="71184">MLSLMVMDKELPFLVDTGATYSTLNVVPEQHHLSTSTVTVVGFSGKEQRLPVTKPVKVVVGKQTFLHPFLVSSSVPVNLLGRDMLVKLGASILCSADGLVVTLPEGTRLRCDPRTTGAGQWLVRPIQSQALADIYWGLLEPSLTGILAAYSAWRPWISLLEPYVPPPDPPHVTLFYDRESTEWYEELFNEQLEGRQWQVASENIYVGPEGVASATVLTPEQVPWFMMGQEAVPHVSLALHPKHQAKDLGPMVKRARETKDWVQTQIPPSCSTYCIQDTAQDTALLKHEQIAREHGREKMDHPKAAALLASLPDSLWSTSPTDVGLISCTPVQFQLQPGEGPLWIRQYPHKQAAEEGIAETIDGLLQAGVLEPSTSPWNTPILPVEKAGTGKYRMAHDLRAINNLLLTPTVPVPNPYVALTNLTPQQKWFTCIDLANAFFCLPLEEQCRDIFSFTYRGCQLRYTHLPQGFALSPGIFNQVLKQALQGCPLPDGVTLVQYVDDLLIAAPTSEVALQATHSVLFRLSERGFKVSKDKLQVARTVVSFLGRVLSSAGTGLSPAHRSAILQHPKPTTVKDMLSFLGLTGYSRTYIPDYTGLTQPLRALVREHGLRRLSASLNWDQASEEAFITLKQTLAQAADLALPDYS</sequence>
<evidence type="ECO:0000259" key="5">
    <source>
        <dbReference type="PROSITE" id="PS50878"/>
    </source>
</evidence>
<evidence type="ECO:0000259" key="4">
    <source>
        <dbReference type="PROSITE" id="PS50175"/>
    </source>
</evidence>
<dbReference type="PANTHER" id="PTHR33064">
    <property type="entry name" value="POL PROTEIN"/>
    <property type="match status" value="1"/>
</dbReference>
<dbReference type="PANTHER" id="PTHR33064:SF37">
    <property type="entry name" value="RIBONUCLEASE H"/>
    <property type="match status" value="1"/>
</dbReference>